<dbReference type="PANTHER" id="PTHR46566">
    <property type="entry name" value="1-PHOSPHOFRUCTOKINASE-RELATED"/>
    <property type="match status" value="1"/>
</dbReference>
<dbReference type="Pfam" id="PF00294">
    <property type="entry name" value="PfkB"/>
    <property type="match status" value="1"/>
</dbReference>
<organism evidence="8 9">
    <name type="scientific">Renibacterium salmoninarum (strain ATCC 33209 / DSM 20767 / JCM 11484 / NBRC 15589 / NCIMB 2235)</name>
    <dbReference type="NCBI Taxonomy" id="288705"/>
    <lineage>
        <taxon>Bacteria</taxon>
        <taxon>Bacillati</taxon>
        <taxon>Actinomycetota</taxon>
        <taxon>Actinomycetes</taxon>
        <taxon>Micrococcales</taxon>
        <taxon>Micrococcaceae</taxon>
        <taxon>Renibacterium</taxon>
    </lineage>
</organism>
<dbReference type="InterPro" id="IPR000771">
    <property type="entry name" value="FBA_II"/>
</dbReference>
<evidence type="ECO:0000256" key="2">
    <source>
        <dbReference type="ARBA" id="ARBA00010688"/>
    </source>
</evidence>
<dbReference type="Gene3D" id="3.20.20.70">
    <property type="entry name" value="Aldolase class I"/>
    <property type="match status" value="1"/>
</dbReference>
<evidence type="ECO:0000259" key="7">
    <source>
        <dbReference type="Pfam" id="PF00294"/>
    </source>
</evidence>
<dbReference type="InterPro" id="IPR017583">
    <property type="entry name" value="Tagatose/fructose_Pkinase"/>
</dbReference>
<sequence length="546" mass="56942">MILTLTPNPAIDLTYHIESFVPGSTHRMPTPLARAGGKGINVARVLAGQGFPVEAVATAGGQTGLELESGLKEIRHRLVPVAAATRRTIAFFDEKSGQTSIFNEFGAPLSATEWQALAVTVTEELQGASILLASGSLPTGAPADFYPGLIALAKHLNVPSIIDVSGAWLLSAASAGADLLKPNRAELAEATGEKELLAGARVLMRLGARRILVSDGENGMLAFENGRAGYLSARLAEPLAGNPTGAGDAAVAGAATVLASAVAVQPGDAQPAGGQPADGELKNLLRRAAAWGSAAVLMPGAGEISARWKEFESEMIVEEPFLMALTPTRELMDAAVAGGFGQGAFNVLHLETIEGLIAGAELAQAPLILQISENCIAFHGGLLPIAKATLAAAEAASVPIAVHLDHAEDENLALRAVDLGFGSIMFDGAKLPYELNVAATRRVADYAHAHGVYVEAELGEVGGKDGAHAPGVLTDPVEAAEIRRRHRRRCLGRSRWFLGCYDRTERCAEFGKNCCAKRKFVSSLGAARLLRRAGGGSFARNPSWNA</sequence>
<dbReference type="SMR" id="A9WN70"/>
<evidence type="ECO:0000256" key="5">
    <source>
        <dbReference type="ARBA" id="ARBA00022777"/>
    </source>
</evidence>
<dbReference type="KEGG" id="rsa:RSal33209_1332"/>
<dbReference type="InterPro" id="IPR011611">
    <property type="entry name" value="PfkB_dom"/>
</dbReference>
<evidence type="ECO:0000256" key="4">
    <source>
        <dbReference type="ARBA" id="ARBA00022741"/>
    </source>
</evidence>
<dbReference type="GO" id="GO:0016832">
    <property type="term" value="F:aldehyde-lyase activity"/>
    <property type="evidence" value="ECO:0007669"/>
    <property type="project" value="InterPro"/>
</dbReference>
<dbReference type="GO" id="GO:0005829">
    <property type="term" value="C:cytosol"/>
    <property type="evidence" value="ECO:0007669"/>
    <property type="project" value="TreeGrafter"/>
</dbReference>
<proteinExistence type="inferred from homology"/>
<evidence type="ECO:0000256" key="6">
    <source>
        <dbReference type="ARBA" id="ARBA00022840"/>
    </source>
</evidence>
<dbReference type="GO" id="GO:0008270">
    <property type="term" value="F:zinc ion binding"/>
    <property type="evidence" value="ECO:0007669"/>
    <property type="project" value="InterPro"/>
</dbReference>
<evidence type="ECO:0000256" key="1">
    <source>
        <dbReference type="ARBA" id="ARBA00001947"/>
    </source>
</evidence>
<dbReference type="HOGENOM" id="CLU_498627_0_0_11"/>
<gene>
    <name evidence="8" type="ordered locus">RSal33209_1332</name>
</gene>
<keyword evidence="9" id="KW-1185">Reference proteome</keyword>
<name>A9WN70_RENSM</name>
<dbReference type="STRING" id="288705.RSal33209_1332"/>
<accession>A9WN70</accession>
<keyword evidence="3" id="KW-0808">Transferase</keyword>
<dbReference type="CDD" id="cd01164">
    <property type="entry name" value="FruK_PfkB_like"/>
    <property type="match status" value="1"/>
</dbReference>
<dbReference type="SUPFAM" id="SSF53613">
    <property type="entry name" value="Ribokinase-like"/>
    <property type="match status" value="1"/>
</dbReference>
<feature type="domain" description="Carbohydrate kinase PfkB" evidence="7">
    <location>
        <begin position="9"/>
        <end position="303"/>
    </location>
</feature>
<dbReference type="Pfam" id="PF01116">
    <property type="entry name" value="F_bP_aldolase"/>
    <property type="match status" value="1"/>
</dbReference>
<dbReference type="eggNOG" id="COG1105">
    <property type="taxonomic scope" value="Bacteria"/>
</dbReference>
<protein>
    <submittedName>
        <fullName evidence="8">Fructose/tagatose bisphosphate aldolase</fullName>
    </submittedName>
</protein>
<keyword evidence="4" id="KW-0547">Nucleotide-binding</keyword>
<dbReference type="GO" id="GO:0008443">
    <property type="term" value="F:phosphofructokinase activity"/>
    <property type="evidence" value="ECO:0007669"/>
    <property type="project" value="TreeGrafter"/>
</dbReference>
<dbReference type="eggNOG" id="COG0191">
    <property type="taxonomic scope" value="Bacteria"/>
</dbReference>
<reference evidence="9" key="1">
    <citation type="journal article" date="2008" name="J. Bacteriol.">
        <title>Genome sequence of the fish pathogen Renibacterium salmoninarum suggests reductive evolution away from an environmental Arthrobacter ancestor.</title>
        <authorList>
            <person name="Wiens G.D."/>
            <person name="Rockey D.D."/>
            <person name="Wu Z."/>
            <person name="Chang J."/>
            <person name="Levy R."/>
            <person name="Crane S."/>
            <person name="Chen D.S."/>
            <person name="Capri G.R."/>
            <person name="Burnett J.R."/>
            <person name="Sudheesh P.S."/>
            <person name="Schipma M.J."/>
            <person name="Burd H."/>
            <person name="Bhattacharyya A."/>
            <person name="Rhodes L.D."/>
            <person name="Kaul R."/>
            <person name="Strom M.S."/>
        </authorList>
    </citation>
    <scope>NUCLEOTIDE SEQUENCE [LARGE SCALE GENOMIC DNA]</scope>
    <source>
        <strain evidence="9">ATCC 33209 / DSM 20767 / JCM 11484 / NBRC 15589 / NCIMB 2235</strain>
    </source>
</reference>
<evidence type="ECO:0000256" key="3">
    <source>
        <dbReference type="ARBA" id="ARBA00022679"/>
    </source>
</evidence>
<keyword evidence="5" id="KW-0418">Kinase</keyword>
<evidence type="ECO:0000313" key="9">
    <source>
        <dbReference type="Proteomes" id="UP000002007"/>
    </source>
</evidence>
<comment type="cofactor">
    <cofactor evidence="1">
        <name>Zn(2+)</name>
        <dbReference type="ChEBI" id="CHEBI:29105"/>
    </cofactor>
</comment>
<dbReference type="AlphaFoldDB" id="A9WN70"/>
<dbReference type="GO" id="GO:0005524">
    <property type="term" value="F:ATP binding"/>
    <property type="evidence" value="ECO:0007669"/>
    <property type="project" value="UniProtKB-KW"/>
</dbReference>
<dbReference type="Gene3D" id="3.40.1190.20">
    <property type="match status" value="1"/>
</dbReference>
<comment type="similarity">
    <text evidence="2">Belongs to the carbohydrate kinase PfkB family.</text>
</comment>
<dbReference type="EMBL" id="CP000910">
    <property type="protein sequence ID" value="ABY23069.1"/>
    <property type="molecule type" value="Genomic_DNA"/>
</dbReference>
<dbReference type="PANTHER" id="PTHR46566:SF5">
    <property type="entry name" value="1-PHOSPHOFRUCTOKINASE"/>
    <property type="match status" value="1"/>
</dbReference>
<dbReference type="Proteomes" id="UP000002007">
    <property type="component" value="Chromosome"/>
</dbReference>
<dbReference type="InterPro" id="IPR029056">
    <property type="entry name" value="Ribokinase-like"/>
</dbReference>
<dbReference type="SUPFAM" id="SSF51569">
    <property type="entry name" value="Aldolase"/>
    <property type="match status" value="1"/>
</dbReference>
<dbReference type="InterPro" id="IPR013785">
    <property type="entry name" value="Aldolase_TIM"/>
</dbReference>
<keyword evidence="6" id="KW-0067">ATP-binding</keyword>
<evidence type="ECO:0000313" key="8">
    <source>
        <dbReference type="EMBL" id="ABY23069.1"/>
    </source>
</evidence>